<name>A0A653DU66_CALMS</name>
<dbReference type="AlphaFoldDB" id="A0A653DU66"/>
<keyword evidence="1" id="KW-0175">Coiled coil</keyword>
<accession>A0A653DU66</accession>
<dbReference type="Proteomes" id="UP000410492">
    <property type="component" value="Unassembled WGS sequence"/>
</dbReference>
<protein>
    <submittedName>
        <fullName evidence="2">Uncharacterized protein</fullName>
    </submittedName>
</protein>
<feature type="coiled-coil region" evidence="1">
    <location>
        <begin position="99"/>
        <end position="140"/>
    </location>
</feature>
<evidence type="ECO:0000313" key="3">
    <source>
        <dbReference type="Proteomes" id="UP000410492"/>
    </source>
</evidence>
<feature type="non-terminal residue" evidence="2">
    <location>
        <position position="154"/>
    </location>
</feature>
<reference evidence="2 3" key="1">
    <citation type="submission" date="2019-01" db="EMBL/GenBank/DDBJ databases">
        <authorList>
            <person name="Sayadi A."/>
        </authorList>
    </citation>
    <scope>NUCLEOTIDE SEQUENCE [LARGE SCALE GENOMIC DNA]</scope>
</reference>
<sequence length="154" mass="18041">MESDLLKKENEFYKENEKLEQKTKELMLQVNDVMKIQDNLIKESIKTKSEIVFTKQNGFKANKSCGAPLSDIKLNQPELLNDVEEIGGKGTTQLFRTKIKNLQVENIKLQSENRKRSEELKKVQKENQKLQEEKDKWFMAYNTIKNNTGKLECQ</sequence>
<organism evidence="2 3">
    <name type="scientific">Callosobruchus maculatus</name>
    <name type="common">Southern cowpea weevil</name>
    <name type="synonym">Pulse bruchid</name>
    <dbReference type="NCBI Taxonomy" id="64391"/>
    <lineage>
        <taxon>Eukaryota</taxon>
        <taxon>Metazoa</taxon>
        <taxon>Ecdysozoa</taxon>
        <taxon>Arthropoda</taxon>
        <taxon>Hexapoda</taxon>
        <taxon>Insecta</taxon>
        <taxon>Pterygota</taxon>
        <taxon>Neoptera</taxon>
        <taxon>Endopterygota</taxon>
        <taxon>Coleoptera</taxon>
        <taxon>Polyphaga</taxon>
        <taxon>Cucujiformia</taxon>
        <taxon>Chrysomeloidea</taxon>
        <taxon>Chrysomelidae</taxon>
        <taxon>Bruchinae</taxon>
        <taxon>Bruchini</taxon>
        <taxon>Callosobruchus</taxon>
    </lineage>
</organism>
<dbReference type="EMBL" id="CAACVG010014823">
    <property type="protein sequence ID" value="VEN63734.1"/>
    <property type="molecule type" value="Genomic_DNA"/>
</dbReference>
<dbReference type="OrthoDB" id="269872at2759"/>
<evidence type="ECO:0000313" key="2">
    <source>
        <dbReference type="EMBL" id="VEN63734.1"/>
    </source>
</evidence>
<evidence type="ECO:0000256" key="1">
    <source>
        <dbReference type="SAM" id="Coils"/>
    </source>
</evidence>
<proteinExistence type="predicted"/>
<gene>
    <name evidence="2" type="ORF">CALMAC_LOCUS20474</name>
</gene>
<keyword evidence="3" id="KW-1185">Reference proteome</keyword>